<feature type="region of interest" description="Disordered" evidence="1">
    <location>
        <begin position="20"/>
        <end position="47"/>
    </location>
</feature>
<feature type="compositionally biased region" description="Low complexity" evidence="1">
    <location>
        <begin position="26"/>
        <end position="47"/>
    </location>
</feature>
<dbReference type="Proteomes" id="UP000280685">
    <property type="component" value="Chromosome 3"/>
</dbReference>
<keyword evidence="3" id="KW-1185">Reference proteome</keyword>
<evidence type="ECO:0000256" key="1">
    <source>
        <dbReference type="SAM" id="MobiDB-lite"/>
    </source>
</evidence>
<proteinExistence type="predicted"/>
<evidence type="ECO:0000313" key="3">
    <source>
        <dbReference type="Proteomes" id="UP000280685"/>
    </source>
</evidence>
<sequence length="384" mass="41026">MSLRRPGFWARQAKSSYKNQINIPFSHHTQTQTPTSTSTSTSASTSASADKMHLHHLALLGAIPLSLAHPSPSTPSITELFAYPPTNPIFLENLLPLPDSRLLLSSFSPSLLLFSPNSPTTPTALTPFPNCTSYTGLTSLSPTTYAVTGGVMAGLGFDPTTTALHIFSLPPNSTTPTLLNSIPLNYPLPNGLLALPSNKSIILSADSLTGSILRIDTTANTVTTILQSPQLLGGTVFPLGINGLAVRPLFDGYLYFTVSGQGYFGRIKLSNQGYIPSGSQIQVLAQIQNPGWVNAFDDLDFDHTGKSAYIAWQRGRVVKVTQAAWGQQWTQEAIINGTEDVTLKGVTAVKFAKGWSGRKVLFATTGGLEGENDQVGGQVVRIDL</sequence>
<dbReference type="EMBL" id="LR026966">
    <property type="protein sequence ID" value="VBB78467.1"/>
    <property type="molecule type" value="Genomic_DNA"/>
</dbReference>
<organism evidence="2 3">
    <name type="scientific">Podospora comata</name>
    <dbReference type="NCBI Taxonomy" id="48703"/>
    <lineage>
        <taxon>Eukaryota</taxon>
        <taxon>Fungi</taxon>
        <taxon>Dikarya</taxon>
        <taxon>Ascomycota</taxon>
        <taxon>Pezizomycotina</taxon>
        <taxon>Sordariomycetes</taxon>
        <taxon>Sordariomycetidae</taxon>
        <taxon>Sordariales</taxon>
        <taxon>Podosporaceae</taxon>
        <taxon>Podospora</taxon>
    </lineage>
</organism>
<dbReference type="InterPro" id="IPR052998">
    <property type="entry name" value="Hetero-Diels-Alderase-like"/>
</dbReference>
<dbReference type="PANTHER" id="PTHR42060">
    <property type="entry name" value="NHL REPEAT-CONTAINING PROTEIN-RELATED"/>
    <property type="match status" value="1"/>
</dbReference>
<protein>
    <submittedName>
        <fullName evidence="2">Uncharacterized protein</fullName>
    </submittedName>
</protein>
<accession>A0ABY6S8V4</accession>
<gene>
    <name evidence="2" type="ORF">PODCO_311260</name>
</gene>
<name>A0ABY6S8V4_PODCO</name>
<dbReference type="Gene3D" id="2.120.10.30">
    <property type="entry name" value="TolB, C-terminal domain"/>
    <property type="match status" value="1"/>
</dbReference>
<evidence type="ECO:0000313" key="2">
    <source>
        <dbReference type="EMBL" id="VBB78467.1"/>
    </source>
</evidence>
<dbReference type="SUPFAM" id="SSF63829">
    <property type="entry name" value="Calcium-dependent phosphotriesterase"/>
    <property type="match status" value="1"/>
</dbReference>
<dbReference type="InterPro" id="IPR011042">
    <property type="entry name" value="6-blade_b-propeller_TolB-like"/>
</dbReference>
<dbReference type="PANTHER" id="PTHR42060:SF1">
    <property type="entry name" value="NHL REPEAT-CONTAINING PROTEIN"/>
    <property type="match status" value="1"/>
</dbReference>
<reference evidence="2" key="1">
    <citation type="submission" date="2018-02" db="EMBL/GenBank/DDBJ databases">
        <authorList>
            <person name="Silar P."/>
        </authorList>
    </citation>
    <scope>NUCLEOTIDE SEQUENCE [LARGE SCALE GENOMIC DNA]</scope>
    <source>
        <strain evidence="2">T</strain>
    </source>
</reference>